<accession>A0AAV1HAF2</accession>
<keyword evidence="3" id="KW-1185">Reference proteome</keyword>
<keyword evidence="1" id="KW-1133">Transmembrane helix</keyword>
<reference evidence="2" key="1">
    <citation type="submission" date="2023-08" db="EMBL/GenBank/DDBJ databases">
        <authorList>
            <person name="Alioto T."/>
            <person name="Alioto T."/>
            <person name="Gomez Garrido J."/>
        </authorList>
    </citation>
    <scope>NUCLEOTIDE SEQUENCE</scope>
</reference>
<evidence type="ECO:0000313" key="3">
    <source>
        <dbReference type="Proteomes" id="UP001178508"/>
    </source>
</evidence>
<dbReference type="EMBL" id="OY660884">
    <property type="protein sequence ID" value="CAJ1083030.1"/>
    <property type="molecule type" value="Genomic_DNA"/>
</dbReference>
<evidence type="ECO:0000313" key="2">
    <source>
        <dbReference type="EMBL" id="CAJ1083030.1"/>
    </source>
</evidence>
<dbReference type="Proteomes" id="UP001178508">
    <property type="component" value="Chromosome 21"/>
</dbReference>
<organism evidence="2 3">
    <name type="scientific">Xyrichtys novacula</name>
    <name type="common">Pearly razorfish</name>
    <name type="synonym">Hemipteronotus novacula</name>
    <dbReference type="NCBI Taxonomy" id="13765"/>
    <lineage>
        <taxon>Eukaryota</taxon>
        <taxon>Metazoa</taxon>
        <taxon>Chordata</taxon>
        <taxon>Craniata</taxon>
        <taxon>Vertebrata</taxon>
        <taxon>Euteleostomi</taxon>
        <taxon>Actinopterygii</taxon>
        <taxon>Neopterygii</taxon>
        <taxon>Teleostei</taxon>
        <taxon>Neoteleostei</taxon>
        <taxon>Acanthomorphata</taxon>
        <taxon>Eupercaria</taxon>
        <taxon>Labriformes</taxon>
        <taxon>Labridae</taxon>
        <taxon>Xyrichtys</taxon>
    </lineage>
</organism>
<feature type="transmembrane region" description="Helical" evidence="1">
    <location>
        <begin position="6"/>
        <end position="22"/>
    </location>
</feature>
<sequence>MPMFVIIVLFFIYHIVCIFLPTEERVNKLREREREQSERRMNVKGTEKKKVLPECVFFPPLLFLVFVFTQRKTVYSPPMRTDSPAHRFQGSCLGGGGYDCVIKKNG</sequence>
<gene>
    <name evidence="2" type="ORF">XNOV1_A029389</name>
</gene>
<evidence type="ECO:0000256" key="1">
    <source>
        <dbReference type="SAM" id="Phobius"/>
    </source>
</evidence>
<protein>
    <submittedName>
        <fullName evidence="2">Uncharacterized protein</fullName>
    </submittedName>
</protein>
<keyword evidence="1" id="KW-0812">Transmembrane</keyword>
<name>A0AAV1HAF2_XYRNO</name>
<dbReference type="AlphaFoldDB" id="A0AAV1HAF2"/>
<feature type="transmembrane region" description="Helical" evidence="1">
    <location>
        <begin position="51"/>
        <end position="69"/>
    </location>
</feature>
<proteinExistence type="predicted"/>
<keyword evidence="1" id="KW-0472">Membrane</keyword>